<feature type="compositionally biased region" description="Basic and acidic residues" evidence="1">
    <location>
        <begin position="84"/>
        <end position="94"/>
    </location>
</feature>
<evidence type="ECO:0000313" key="2">
    <source>
        <dbReference type="EMBL" id="RRT78473.1"/>
    </source>
</evidence>
<dbReference type="EMBL" id="AMZH03001668">
    <property type="protein sequence ID" value="RRT78473.1"/>
    <property type="molecule type" value="Genomic_DNA"/>
</dbReference>
<reference evidence="2 3" key="1">
    <citation type="journal article" date="2014" name="Agronomy (Basel)">
        <title>A Draft Genome Sequence for Ensete ventricosum, the Drought-Tolerant Tree Against Hunger.</title>
        <authorList>
            <person name="Harrison J."/>
            <person name="Moore K.A."/>
            <person name="Paszkiewicz K."/>
            <person name="Jones T."/>
            <person name="Grant M."/>
            <person name="Ambacheew D."/>
            <person name="Muzemil S."/>
            <person name="Studholme D.J."/>
        </authorList>
    </citation>
    <scope>NUCLEOTIDE SEQUENCE [LARGE SCALE GENOMIC DNA]</scope>
</reference>
<gene>
    <name evidence="2" type="ORF">B296_00001804</name>
</gene>
<evidence type="ECO:0000313" key="3">
    <source>
        <dbReference type="Proteomes" id="UP000287651"/>
    </source>
</evidence>
<feature type="compositionally biased region" description="Basic and acidic residues" evidence="1">
    <location>
        <begin position="44"/>
        <end position="74"/>
    </location>
</feature>
<evidence type="ECO:0000256" key="1">
    <source>
        <dbReference type="SAM" id="MobiDB-lite"/>
    </source>
</evidence>
<proteinExistence type="predicted"/>
<sequence>MTDISRFIPVAQHIVWVLYAFSECQEGHCISEIWSVEMQGWVGKKREKDEEAMDYERGSQLRSEMMHSQREKLGSRLTKQSPPIEDKQSPPDHRNRLRVATAAPRTRSRLQHEAIA</sequence>
<comment type="caution">
    <text evidence="2">The sequence shown here is derived from an EMBL/GenBank/DDBJ whole genome shotgun (WGS) entry which is preliminary data.</text>
</comment>
<protein>
    <submittedName>
        <fullName evidence="2">Uncharacterized protein</fullName>
    </submittedName>
</protein>
<accession>A0A427AQJ7</accession>
<name>A0A427AQJ7_ENSVE</name>
<dbReference type="AlphaFoldDB" id="A0A427AQJ7"/>
<organism evidence="2 3">
    <name type="scientific">Ensete ventricosum</name>
    <name type="common">Abyssinian banana</name>
    <name type="synonym">Musa ensete</name>
    <dbReference type="NCBI Taxonomy" id="4639"/>
    <lineage>
        <taxon>Eukaryota</taxon>
        <taxon>Viridiplantae</taxon>
        <taxon>Streptophyta</taxon>
        <taxon>Embryophyta</taxon>
        <taxon>Tracheophyta</taxon>
        <taxon>Spermatophyta</taxon>
        <taxon>Magnoliopsida</taxon>
        <taxon>Liliopsida</taxon>
        <taxon>Zingiberales</taxon>
        <taxon>Musaceae</taxon>
        <taxon>Ensete</taxon>
    </lineage>
</organism>
<dbReference type="Proteomes" id="UP000287651">
    <property type="component" value="Unassembled WGS sequence"/>
</dbReference>
<feature type="region of interest" description="Disordered" evidence="1">
    <location>
        <begin position="44"/>
        <end position="116"/>
    </location>
</feature>